<feature type="active site" description="Proton acceptor" evidence="6">
    <location>
        <position position="187"/>
    </location>
</feature>
<feature type="cross-link" description="Glycyl lysine isopeptide (Lys-Gly) (interchain with G-Cter in SUMO2)" evidence="8">
    <location>
        <position position="189"/>
    </location>
</feature>
<dbReference type="InterPro" id="IPR008271">
    <property type="entry name" value="Ser/Thr_kinase_AS"/>
</dbReference>
<evidence type="ECO:0000313" key="12">
    <source>
        <dbReference type="Proteomes" id="UP000613740"/>
    </source>
</evidence>
<organism evidence="11 12">
    <name type="scientific">Chlamydomonas schloesseri</name>
    <dbReference type="NCBI Taxonomy" id="2026947"/>
    <lineage>
        <taxon>Eukaryota</taxon>
        <taxon>Viridiplantae</taxon>
        <taxon>Chlorophyta</taxon>
        <taxon>core chlorophytes</taxon>
        <taxon>Chlorophyceae</taxon>
        <taxon>CS clade</taxon>
        <taxon>Chlamydomonadales</taxon>
        <taxon>Chlamydomonadaceae</taxon>
        <taxon>Chlamydomonas</taxon>
    </lineage>
</organism>
<feature type="region of interest" description="Disordered" evidence="9">
    <location>
        <begin position="581"/>
        <end position="622"/>
    </location>
</feature>
<evidence type="ECO:0000256" key="6">
    <source>
        <dbReference type="PIRSR" id="PIRSR630616-1"/>
    </source>
</evidence>
<feature type="binding site" evidence="7">
    <location>
        <position position="89"/>
    </location>
    <ligand>
        <name>ATP</name>
        <dbReference type="ChEBI" id="CHEBI:30616"/>
    </ligand>
</feature>
<gene>
    <name evidence="11" type="ORF">HYH02_006885</name>
</gene>
<evidence type="ECO:0000256" key="1">
    <source>
        <dbReference type="ARBA" id="ARBA00022527"/>
    </source>
</evidence>
<evidence type="ECO:0000313" key="11">
    <source>
        <dbReference type="EMBL" id="KAG2448301.1"/>
    </source>
</evidence>
<dbReference type="AlphaFoldDB" id="A0A835WIZ9"/>
<sequence length="622" mass="67143">MATLTLDVGRLDGEAPSRKHKHHNRNAEEAEQRESSVGAFTLDPEPSSSPGHIYTELACFRDLTTLHQGRHSTVWSAVCKRTGRTCVIKGYNRDSLKPRQLNNVRREIGLLRFFRDTGTKGVVALLAAFEDKAMIYLVFEACMRGDLYQLLMRNRGTLHEEFVVTKIVFPLLCVLQQLHKLHIVHRDIKPENIFVTEDGEIALGDFGLAGHKFQDRMTERVGTLDYMAPEVLSIPANDDQESQGTPSPRDGAKTYDEKVDIWATGVLVYELLVGRPPFEVDDPQETARLILSGQATGYPVHISQYARDFVAQALTKVPGARPAAKDLLQHSWLRHYFGGKVPDTAAQCGGTVTAGLLKSWLVASWSDMSKAGTALKPNSVVPNRLFLSPASSPRKALSTGDGPNSVGHLEHDVKPAPHYKRKSVPGCSDAGCDSPHDRELRKQYGSAEGQGSAEASGADASGAPHPARSGSSSLDRQLQMSLESSEPGLEAGGSDPSNAPNRLTASQYPSRDSSAGSMDQAVPQERVYVRNDSGASASSSISVASFASLQHVPRSGSVNELAEGEELGMVQRSASVCAANMGRPPAGFPTGNTSLKPVWQAQQTSTTVGANRKTPGKSRFAA</sequence>
<evidence type="ECO:0000256" key="4">
    <source>
        <dbReference type="ARBA" id="ARBA00022777"/>
    </source>
</evidence>
<evidence type="ECO:0000259" key="10">
    <source>
        <dbReference type="PROSITE" id="PS50011"/>
    </source>
</evidence>
<feature type="compositionally biased region" description="Basic and acidic residues" evidence="9">
    <location>
        <begin position="25"/>
        <end position="34"/>
    </location>
</feature>
<feature type="domain" description="Protein kinase" evidence="10">
    <location>
        <begin position="60"/>
        <end position="333"/>
    </location>
</feature>
<keyword evidence="2" id="KW-0808">Transferase</keyword>
<feature type="binding site" evidence="7">
    <location>
        <position position="205"/>
    </location>
    <ligand>
        <name>ATP</name>
        <dbReference type="ChEBI" id="CHEBI:30616"/>
    </ligand>
</feature>
<evidence type="ECO:0000256" key="3">
    <source>
        <dbReference type="ARBA" id="ARBA00022741"/>
    </source>
</evidence>
<dbReference type="Pfam" id="PF00069">
    <property type="entry name" value="Pkinase"/>
    <property type="match status" value="1"/>
</dbReference>
<dbReference type="PROSITE" id="PS00108">
    <property type="entry name" value="PROTEIN_KINASE_ST"/>
    <property type="match status" value="1"/>
</dbReference>
<feature type="region of interest" description="Disordered" evidence="9">
    <location>
        <begin position="390"/>
        <end position="520"/>
    </location>
</feature>
<evidence type="ECO:0000256" key="8">
    <source>
        <dbReference type="PIRSR" id="PIRSR630616-3"/>
    </source>
</evidence>
<dbReference type="GO" id="GO:0004674">
    <property type="term" value="F:protein serine/threonine kinase activity"/>
    <property type="evidence" value="ECO:0007669"/>
    <property type="project" value="UniProtKB-KW"/>
</dbReference>
<feature type="compositionally biased region" description="Polar residues" evidence="9">
    <location>
        <begin position="590"/>
        <end position="609"/>
    </location>
</feature>
<feature type="compositionally biased region" description="Low complexity" evidence="9">
    <location>
        <begin position="445"/>
        <end position="463"/>
    </location>
</feature>
<reference evidence="11" key="1">
    <citation type="journal article" date="2020" name="bioRxiv">
        <title>Comparative genomics of Chlamydomonas.</title>
        <authorList>
            <person name="Craig R.J."/>
            <person name="Hasan A.R."/>
            <person name="Ness R.W."/>
            <person name="Keightley P.D."/>
        </authorList>
    </citation>
    <scope>NUCLEOTIDE SEQUENCE</scope>
    <source>
        <strain evidence="11">CCAP 11/173</strain>
    </source>
</reference>
<feature type="compositionally biased region" description="Polar residues" evidence="9">
    <location>
        <begin position="495"/>
        <end position="517"/>
    </location>
</feature>
<accession>A0A835WIZ9</accession>
<keyword evidence="12" id="KW-1185">Reference proteome</keyword>
<keyword evidence="3 7" id="KW-0547">Nucleotide-binding</keyword>
<evidence type="ECO:0000256" key="5">
    <source>
        <dbReference type="ARBA" id="ARBA00022840"/>
    </source>
</evidence>
<keyword evidence="1" id="KW-0723">Serine/threonine-protein kinase</keyword>
<keyword evidence="5 7" id="KW-0067">ATP-binding</keyword>
<dbReference type="SUPFAM" id="SSF56112">
    <property type="entry name" value="Protein kinase-like (PK-like)"/>
    <property type="match status" value="1"/>
</dbReference>
<dbReference type="PROSITE" id="PS50011">
    <property type="entry name" value="PROTEIN_KINASE_DOM"/>
    <property type="match status" value="1"/>
</dbReference>
<dbReference type="Gene3D" id="1.10.510.10">
    <property type="entry name" value="Transferase(Phosphotransferase) domain 1"/>
    <property type="match status" value="1"/>
</dbReference>
<dbReference type="GO" id="GO:0005524">
    <property type="term" value="F:ATP binding"/>
    <property type="evidence" value="ECO:0007669"/>
    <property type="project" value="UniProtKB-KW"/>
</dbReference>
<dbReference type="InterPro" id="IPR030616">
    <property type="entry name" value="Aur-like"/>
</dbReference>
<feature type="region of interest" description="Disordered" evidence="9">
    <location>
        <begin position="235"/>
        <end position="254"/>
    </location>
</feature>
<evidence type="ECO:0000256" key="9">
    <source>
        <dbReference type="SAM" id="MobiDB-lite"/>
    </source>
</evidence>
<keyword evidence="4" id="KW-0418">Kinase</keyword>
<dbReference type="OrthoDB" id="40902at2759"/>
<dbReference type="PANTHER" id="PTHR24350">
    <property type="entry name" value="SERINE/THREONINE-PROTEIN KINASE IAL-RELATED"/>
    <property type="match status" value="1"/>
</dbReference>
<proteinExistence type="predicted"/>
<feature type="region of interest" description="Disordered" evidence="9">
    <location>
        <begin position="1"/>
        <end position="39"/>
    </location>
</feature>
<comment type="caution">
    <text evidence="11">The sequence shown here is derived from an EMBL/GenBank/DDBJ whole genome shotgun (WGS) entry which is preliminary data.</text>
</comment>
<feature type="binding site" evidence="7">
    <location>
        <position position="70"/>
    </location>
    <ligand>
        <name>ATP</name>
        <dbReference type="ChEBI" id="CHEBI:30616"/>
    </ligand>
</feature>
<feature type="binding site" evidence="7">
    <location>
        <begin position="191"/>
        <end position="192"/>
    </location>
    <ligand>
        <name>ATP</name>
        <dbReference type="ChEBI" id="CHEBI:30616"/>
    </ligand>
</feature>
<evidence type="ECO:0000256" key="7">
    <source>
        <dbReference type="PIRSR" id="PIRSR630616-2"/>
    </source>
</evidence>
<feature type="compositionally biased region" description="Polar residues" evidence="9">
    <location>
        <begin position="469"/>
        <end position="484"/>
    </location>
</feature>
<dbReference type="InterPro" id="IPR000719">
    <property type="entry name" value="Prot_kinase_dom"/>
</dbReference>
<protein>
    <recommendedName>
        <fullName evidence="10">Protein kinase domain-containing protein</fullName>
    </recommendedName>
</protein>
<evidence type="ECO:0000256" key="2">
    <source>
        <dbReference type="ARBA" id="ARBA00022679"/>
    </source>
</evidence>
<dbReference type="InterPro" id="IPR011009">
    <property type="entry name" value="Kinase-like_dom_sf"/>
</dbReference>
<dbReference type="Proteomes" id="UP000613740">
    <property type="component" value="Unassembled WGS sequence"/>
</dbReference>
<dbReference type="EMBL" id="JAEHOD010000018">
    <property type="protein sequence ID" value="KAG2448301.1"/>
    <property type="molecule type" value="Genomic_DNA"/>
</dbReference>
<dbReference type="SMART" id="SM00220">
    <property type="entry name" value="S_TKc"/>
    <property type="match status" value="1"/>
</dbReference>
<name>A0A835WIZ9_9CHLO</name>